<feature type="chain" id="PRO_5024334036" description="Laminin G domain-containing protein" evidence="1">
    <location>
        <begin position="22"/>
        <end position="738"/>
    </location>
</feature>
<dbReference type="EMBL" id="PNCK01000042">
    <property type="protein sequence ID" value="TMP42169.1"/>
    <property type="molecule type" value="Genomic_DNA"/>
</dbReference>
<keyword evidence="5" id="KW-1185">Reference proteome</keyword>
<proteinExistence type="predicted"/>
<organism evidence="4 6">
    <name type="scientific">Pseudoalteromonas citrea</name>
    <dbReference type="NCBI Taxonomy" id="43655"/>
    <lineage>
        <taxon>Bacteria</taxon>
        <taxon>Pseudomonadati</taxon>
        <taxon>Pseudomonadota</taxon>
        <taxon>Gammaproteobacteria</taxon>
        <taxon>Alteromonadales</taxon>
        <taxon>Pseudoalteromonadaceae</taxon>
        <taxon>Pseudoalteromonas</taxon>
    </lineage>
</organism>
<evidence type="ECO:0000256" key="1">
    <source>
        <dbReference type="SAM" id="SignalP"/>
    </source>
</evidence>
<evidence type="ECO:0000313" key="4">
    <source>
        <dbReference type="EMBL" id="TMP62361.1"/>
    </source>
</evidence>
<gene>
    <name evidence="4" type="ORF">CWB96_01530</name>
    <name evidence="3" type="ORF">CWB97_12535</name>
</gene>
<accession>A0A5S3XWG4</accession>
<dbReference type="InterPro" id="IPR001791">
    <property type="entry name" value="Laminin_G"/>
</dbReference>
<comment type="caution">
    <text evidence="4">The sequence shown here is derived from an EMBL/GenBank/DDBJ whole genome shotgun (WGS) entry which is preliminary data.</text>
</comment>
<dbReference type="Gene3D" id="2.160.20.10">
    <property type="entry name" value="Single-stranded right-handed beta-helix, Pectin lyase-like"/>
    <property type="match status" value="2"/>
</dbReference>
<dbReference type="InterPro" id="IPR032532">
    <property type="entry name" value="DUF4955"/>
</dbReference>
<dbReference type="Proteomes" id="UP000307706">
    <property type="component" value="Unassembled WGS sequence"/>
</dbReference>
<dbReference type="Proteomes" id="UP000305730">
    <property type="component" value="Unassembled WGS sequence"/>
</dbReference>
<name>A0A5S3XWG4_9GAMM</name>
<feature type="domain" description="Laminin G" evidence="2">
    <location>
        <begin position="599"/>
        <end position="738"/>
    </location>
</feature>
<dbReference type="OrthoDB" id="188639at2"/>
<reference evidence="6" key="2">
    <citation type="submission" date="2019-06" db="EMBL/GenBank/DDBJ databases">
        <title>Co-occurence of chitin degradation, pigmentation and bioactivity in marine Pseudoalteromonas.</title>
        <authorList>
            <person name="Sonnenschein E.C."/>
            <person name="Bech P.K."/>
        </authorList>
    </citation>
    <scope>NUCLEOTIDE SEQUENCE [LARGE SCALE GENOMIC DNA]</scope>
    <source>
        <strain evidence="6">S2231</strain>
    </source>
</reference>
<evidence type="ECO:0000259" key="2">
    <source>
        <dbReference type="PROSITE" id="PS50025"/>
    </source>
</evidence>
<feature type="signal peptide" evidence="1">
    <location>
        <begin position="1"/>
        <end position="21"/>
    </location>
</feature>
<dbReference type="Pfam" id="PF13385">
    <property type="entry name" value="Laminin_G_3"/>
    <property type="match status" value="1"/>
</dbReference>
<dbReference type="AlphaFoldDB" id="A0A5S3XWG4"/>
<evidence type="ECO:0000313" key="3">
    <source>
        <dbReference type="EMBL" id="TMP42169.1"/>
    </source>
</evidence>
<reference evidence="4 6" key="1">
    <citation type="submission" date="2017-12" db="EMBL/GenBank/DDBJ databases">
        <authorList>
            <person name="Paulsen S."/>
            <person name="Gram L.K."/>
        </authorList>
    </citation>
    <scope>NUCLEOTIDE SEQUENCE [LARGE SCALE GENOMIC DNA]</scope>
    <source>
        <strain evidence="4 6">S2231</strain>
        <strain evidence="3">S2233</strain>
    </source>
</reference>
<dbReference type="SUPFAM" id="SSF49899">
    <property type="entry name" value="Concanavalin A-like lectins/glucanases"/>
    <property type="match status" value="1"/>
</dbReference>
<protein>
    <recommendedName>
        <fullName evidence="2">Laminin G domain-containing protein</fullName>
    </recommendedName>
</protein>
<dbReference type="EMBL" id="PNCL01000008">
    <property type="protein sequence ID" value="TMP62361.1"/>
    <property type="molecule type" value="Genomic_DNA"/>
</dbReference>
<dbReference type="SUPFAM" id="SSF51126">
    <property type="entry name" value="Pectin lyase-like"/>
    <property type="match status" value="1"/>
</dbReference>
<sequence length="738" mass="81812">MTTSISIFVASLLVASSASHASNFWQNYQDSRISGSDLRDPSSQIHDDKILSNYSYAGYQFANAPIPDVADLGYKVFEVTHYGAQANDNVSDKAAIRDTIAAAEQYIDAGGTGAIIKFSTGTFHINDASDVANIDGSDTSNGVKSRKSATIKLSRSNMILQGSGRDTVLYMDKHLDLVYPTKMWTSPYIIEAGYNYDNRDPNVKGVPQPYTSPTGDKFIALVKSSHPRSSTRTLSVNDSRNLKVGQWVMLTRLDNRQATIDSAVSPYKADSSWKKINKGLRSQEYHQIASIENDLITFDAVIHHDIAADGYWGLKKTQFIKHIGIENLTIKGNWHTDFKHHASGIHDGGWSALRLSNVANAWVRNVQFENLNQGLSIVNGAASTLENLTFSGTPGHMSLDINASTHILASNINDTAQHWHAAGFSHRAVGNVIKDAYHAPNRFHNLHSDMPYANLIENNVGGWNYGFMGGAVSSQPNHLKHLVFWNVTNTSDNKQPEKWAFMRHDSKYGRVIMPYVVGMKSSSFSEFESQQTYDRSLSDAPQAFVQGTATVHSLYESQLLQRHCAPRIIAEDLIGYWTLKSRLCDQSGHDQEAQLVGKNIGRFNGVDERIELGDFDTISRIELDFKYDSWNPNKTGFMISKDNYGTKNPYYIQVNKQGVLSARVNGSGVNAKNYGDGQWHTLVMHLDGNKLSLSIDGMFIGYKEVAVPPSNNVPLSVGSTPKNTYPFIGEVANIKIYK</sequence>
<dbReference type="InterPro" id="IPR013320">
    <property type="entry name" value="ConA-like_dom_sf"/>
</dbReference>
<dbReference type="InterPro" id="IPR012334">
    <property type="entry name" value="Pectin_lyas_fold"/>
</dbReference>
<dbReference type="PROSITE" id="PS50025">
    <property type="entry name" value="LAM_G_DOMAIN"/>
    <property type="match status" value="1"/>
</dbReference>
<reference evidence="4" key="3">
    <citation type="submission" date="2019-09" db="EMBL/GenBank/DDBJ databases">
        <title>Co-occurence of chitin degradation, pigmentation and bioactivity in marine Pseudoalteromonas.</title>
        <authorList>
            <person name="Sonnenschein E.C."/>
            <person name="Bech P.K."/>
        </authorList>
    </citation>
    <scope>NUCLEOTIDE SEQUENCE</scope>
    <source>
        <strain evidence="4">S2231</strain>
        <strain evidence="3 5">S2233</strain>
    </source>
</reference>
<dbReference type="Pfam" id="PF16315">
    <property type="entry name" value="DUF4955"/>
    <property type="match status" value="1"/>
</dbReference>
<evidence type="ECO:0000313" key="5">
    <source>
        <dbReference type="Proteomes" id="UP000305730"/>
    </source>
</evidence>
<dbReference type="InterPro" id="IPR011050">
    <property type="entry name" value="Pectin_lyase_fold/virulence"/>
</dbReference>
<evidence type="ECO:0000313" key="6">
    <source>
        <dbReference type="Proteomes" id="UP000307706"/>
    </source>
</evidence>
<dbReference type="Gene3D" id="2.60.120.200">
    <property type="match status" value="1"/>
</dbReference>
<dbReference type="RefSeq" id="WP_138597285.1">
    <property type="nucleotide sequence ID" value="NZ_PNCK01000042.1"/>
</dbReference>
<keyword evidence="1" id="KW-0732">Signal</keyword>